<dbReference type="OrthoDB" id="4316979at2"/>
<evidence type="ECO:0000259" key="2">
    <source>
        <dbReference type="Pfam" id="PF04149"/>
    </source>
</evidence>
<evidence type="ECO:0000313" key="3">
    <source>
        <dbReference type="EMBL" id="RFS47535.1"/>
    </source>
</evidence>
<feature type="compositionally biased region" description="Basic and acidic residues" evidence="1">
    <location>
        <begin position="21"/>
        <end position="39"/>
    </location>
</feature>
<comment type="caution">
    <text evidence="3">The sequence shown here is derived from an EMBL/GenBank/DDBJ whole genome shotgun (WGS) entry which is preliminary data.</text>
</comment>
<gene>
    <name evidence="3" type="ORF">D0Q02_06040</name>
</gene>
<dbReference type="AlphaFoldDB" id="A0A372G3B0"/>
<dbReference type="Proteomes" id="UP000262621">
    <property type="component" value="Unassembled WGS sequence"/>
</dbReference>
<reference evidence="3 4" key="1">
    <citation type="submission" date="2018-08" db="EMBL/GenBank/DDBJ databases">
        <title>Verrucosispora craniellae sp. nov., isolated from a marine sponge in the South China Sea.</title>
        <authorList>
            <person name="Li L."/>
            <person name="Lin H.W."/>
        </authorList>
    </citation>
    <scope>NUCLEOTIDE SEQUENCE [LARGE SCALE GENOMIC DNA]</scope>
    <source>
        <strain evidence="3 4">LHW63014</strain>
    </source>
</reference>
<sequence>MNGLTRDWKKSTRSNGSDSCVEARAHDGGAQIRDSKDRSGPVLSFDRASYGHFLTGLRARRQAVLADVAMR</sequence>
<organism evidence="3 4">
    <name type="scientific">Micromonospora craniellae</name>
    <dbReference type="NCBI Taxonomy" id="2294034"/>
    <lineage>
        <taxon>Bacteria</taxon>
        <taxon>Bacillati</taxon>
        <taxon>Actinomycetota</taxon>
        <taxon>Actinomycetes</taxon>
        <taxon>Micromonosporales</taxon>
        <taxon>Micromonosporaceae</taxon>
        <taxon>Micromonospora</taxon>
    </lineage>
</organism>
<name>A0A372G3B0_9ACTN</name>
<keyword evidence="4" id="KW-1185">Reference proteome</keyword>
<dbReference type="InterPro" id="IPR007278">
    <property type="entry name" value="DUF397"/>
</dbReference>
<feature type="compositionally biased region" description="Basic and acidic residues" evidence="1">
    <location>
        <begin position="1"/>
        <end position="10"/>
    </location>
</feature>
<evidence type="ECO:0000256" key="1">
    <source>
        <dbReference type="SAM" id="MobiDB-lite"/>
    </source>
</evidence>
<proteinExistence type="predicted"/>
<dbReference type="Pfam" id="PF04149">
    <property type="entry name" value="DUF397"/>
    <property type="match status" value="1"/>
</dbReference>
<evidence type="ECO:0000313" key="4">
    <source>
        <dbReference type="Proteomes" id="UP000262621"/>
    </source>
</evidence>
<accession>A0A372G3B0</accession>
<dbReference type="RefSeq" id="WP_117226969.1">
    <property type="nucleotide sequence ID" value="NZ_CP061725.1"/>
</dbReference>
<feature type="domain" description="DUF397" evidence="2">
    <location>
        <begin position="7"/>
        <end position="58"/>
    </location>
</feature>
<protein>
    <submittedName>
        <fullName evidence="3">DUF397 domain-containing protein</fullName>
    </submittedName>
</protein>
<dbReference type="EMBL" id="QVFU01000003">
    <property type="protein sequence ID" value="RFS47535.1"/>
    <property type="molecule type" value="Genomic_DNA"/>
</dbReference>
<feature type="region of interest" description="Disordered" evidence="1">
    <location>
        <begin position="1"/>
        <end position="41"/>
    </location>
</feature>